<accession>A0A4R6WTB8</accession>
<feature type="domain" description="Glycosyltransferase subfamily 4-like N-terminal" evidence="1">
    <location>
        <begin position="18"/>
        <end position="169"/>
    </location>
</feature>
<dbReference type="Pfam" id="PF13692">
    <property type="entry name" value="Glyco_trans_1_4"/>
    <property type="match status" value="1"/>
</dbReference>
<evidence type="ECO:0000313" key="3">
    <source>
        <dbReference type="Proteomes" id="UP000295783"/>
    </source>
</evidence>
<evidence type="ECO:0000313" key="2">
    <source>
        <dbReference type="EMBL" id="TDQ86380.1"/>
    </source>
</evidence>
<dbReference type="SUPFAM" id="SSF53756">
    <property type="entry name" value="UDP-Glycosyltransferase/glycogen phosphorylase"/>
    <property type="match status" value="1"/>
</dbReference>
<organism evidence="2 3">
    <name type="scientific">Dongia mobilis</name>
    <dbReference type="NCBI Taxonomy" id="578943"/>
    <lineage>
        <taxon>Bacteria</taxon>
        <taxon>Pseudomonadati</taxon>
        <taxon>Pseudomonadota</taxon>
        <taxon>Alphaproteobacteria</taxon>
        <taxon>Rhodospirillales</taxon>
        <taxon>Dongiaceae</taxon>
        <taxon>Dongia</taxon>
    </lineage>
</organism>
<dbReference type="RefSeq" id="WP_133611497.1">
    <property type="nucleotide sequence ID" value="NZ_SNYW01000001.1"/>
</dbReference>
<dbReference type="CDD" id="cd03814">
    <property type="entry name" value="GT4-like"/>
    <property type="match status" value="1"/>
</dbReference>
<keyword evidence="3" id="KW-1185">Reference proteome</keyword>
<dbReference type="Gene3D" id="3.40.50.2000">
    <property type="entry name" value="Glycogen Phosphorylase B"/>
    <property type="match status" value="2"/>
</dbReference>
<dbReference type="EMBL" id="SNYW01000001">
    <property type="protein sequence ID" value="TDQ86380.1"/>
    <property type="molecule type" value="Genomic_DNA"/>
</dbReference>
<gene>
    <name evidence="2" type="ORF">A8950_0071</name>
</gene>
<dbReference type="InterPro" id="IPR050194">
    <property type="entry name" value="Glycosyltransferase_grp1"/>
</dbReference>
<dbReference type="GO" id="GO:0016757">
    <property type="term" value="F:glycosyltransferase activity"/>
    <property type="evidence" value="ECO:0007669"/>
    <property type="project" value="TreeGrafter"/>
</dbReference>
<comment type="caution">
    <text evidence="2">The sequence shown here is derived from an EMBL/GenBank/DDBJ whole genome shotgun (WGS) entry which is preliminary data.</text>
</comment>
<keyword evidence="2" id="KW-0808">Transferase</keyword>
<sequence length="346" mass="38179">MTRSLSIAIVTDAWAPQVNGVVHTIGRTHDELIAAGHRPTILSPQSFRSIPCPTYPEIRLAIFPYRRLAARLEALRPDAIHIATEGPLGHAARRYCLKRNLPFTTAYHTRFPEYIAARFGLPISLSYAWLRRFHNAAQAVMVATPSIEAELREKGFQRIKRWSRGVDTRLFRPRPRANAQQPLGDLPRPVHLYVGRLAVEKNLEAFLSLDLPGSQVVIGDGPAQDQLRARFPKAHFFGKQIGEDLAQLYAAADVFVFPSLTDTFGLVILEALASGVPVAAYPVAGPRDIIREGVSGALDADLAAAIARARALSRLQCRAEAERFSWKAATQQFLANLALVPARLFG</sequence>
<dbReference type="InterPro" id="IPR028098">
    <property type="entry name" value="Glyco_trans_4-like_N"/>
</dbReference>
<dbReference type="OrthoDB" id="9802525at2"/>
<dbReference type="Pfam" id="PF13439">
    <property type="entry name" value="Glyco_transf_4"/>
    <property type="match status" value="1"/>
</dbReference>
<evidence type="ECO:0000259" key="1">
    <source>
        <dbReference type="Pfam" id="PF13439"/>
    </source>
</evidence>
<reference evidence="2 3" key="1">
    <citation type="submission" date="2019-03" db="EMBL/GenBank/DDBJ databases">
        <title>Genomic Encyclopedia of Type Strains, Phase III (KMG-III): the genomes of soil and plant-associated and newly described type strains.</title>
        <authorList>
            <person name="Whitman W."/>
        </authorList>
    </citation>
    <scope>NUCLEOTIDE SEQUENCE [LARGE SCALE GENOMIC DNA]</scope>
    <source>
        <strain evidence="2 3">CGMCC 1.7660</strain>
    </source>
</reference>
<protein>
    <submittedName>
        <fullName evidence="2">Glycosyltransferase involved in cell wall biosynthesis</fullName>
    </submittedName>
</protein>
<dbReference type="PANTHER" id="PTHR45947">
    <property type="entry name" value="SULFOQUINOVOSYL TRANSFERASE SQD2"/>
    <property type="match status" value="1"/>
</dbReference>
<dbReference type="PANTHER" id="PTHR45947:SF3">
    <property type="entry name" value="SULFOQUINOVOSYL TRANSFERASE SQD2"/>
    <property type="match status" value="1"/>
</dbReference>
<dbReference type="Proteomes" id="UP000295783">
    <property type="component" value="Unassembled WGS sequence"/>
</dbReference>
<name>A0A4R6WTB8_9PROT</name>
<dbReference type="AlphaFoldDB" id="A0A4R6WTB8"/>
<proteinExistence type="predicted"/>